<evidence type="ECO:0000256" key="9">
    <source>
        <dbReference type="PROSITE-ProRule" id="PRU10061"/>
    </source>
</evidence>
<accession>A0A2M9CUV9</accession>
<dbReference type="AlphaFoldDB" id="A0A2M9CUV9"/>
<keyword evidence="4" id="KW-0732">Signal</keyword>
<dbReference type="GO" id="GO:0031176">
    <property type="term" value="F:endo-1,4-beta-xylanase activity"/>
    <property type="evidence" value="ECO:0007669"/>
    <property type="project" value="UniProtKB-EC"/>
</dbReference>
<evidence type="ECO:0000256" key="2">
    <source>
        <dbReference type="ARBA" id="ARBA00007495"/>
    </source>
</evidence>
<proteinExistence type="inferred from homology"/>
<dbReference type="Gene3D" id="3.20.20.80">
    <property type="entry name" value="Glycosidases"/>
    <property type="match status" value="1"/>
</dbReference>
<dbReference type="Pfam" id="PF00331">
    <property type="entry name" value="Glyco_hydro_10"/>
    <property type="match status" value="1"/>
</dbReference>
<dbReference type="PROSITE" id="PS00591">
    <property type="entry name" value="GH10_1"/>
    <property type="match status" value="1"/>
</dbReference>
<dbReference type="EMBL" id="PGFG01000001">
    <property type="protein sequence ID" value="PJJ75635.1"/>
    <property type="molecule type" value="Genomic_DNA"/>
</dbReference>
<feature type="active site" description="Nucleophile" evidence="9">
    <location>
        <position position="265"/>
    </location>
</feature>
<dbReference type="PANTHER" id="PTHR31490">
    <property type="entry name" value="GLYCOSYL HYDROLASE"/>
    <property type="match status" value="1"/>
</dbReference>
<keyword evidence="5 10" id="KW-0378">Hydrolase</keyword>
<dbReference type="PRINTS" id="PR00134">
    <property type="entry name" value="GLHYDRLASE10"/>
</dbReference>
<comment type="caution">
    <text evidence="12">The sequence shown here is derived from an EMBL/GenBank/DDBJ whole genome shotgun (WGS) entry which is preliminary data.</text>
</comment>
<name>A0A2M9CUV9_9BACT</name>
<dbReference type="SMART" id="SM00633">
    <property type="entry name" value="Glyco_10"/>
    <property type="match status" value="1"/>
</dbReference>
<evidence type="ECO:0000256" key="1">
    <source>
        <dbReference type="ARBA" id="ARBA00000681"/>
    </source>
</evidence>
<gene>
    <name evidence="12" type="ORF">BXY57_1216</name>
</gene>
<comment type="similarity">
    <text evidence="2 10">Belongs to the glycosyl hydrolase 10 (cellulase F) family.</text>
</comment>
<keyword evidence="13" id="KW-1185">Reference proteome</keyword>
<sequence>MMKENKNIHQFICLCMMVVVFALPPSRTLKSLSPIPVGVAIGYAPMIFDSTYRNIVLQQFSQVTFEYALKNGAVVQPNGRFDFHQADSLVAICMQAGLQIYGHTLCWYQNNSPYMHQLAHDSAALEQFLRNYIFTVMHRYPQIKAWDVVNEAVDDSTGALRVAGPVKLGYFYWGKYLGPHYVERAFQYAHEANPHAELFYNDYDLECNPRKLQGVLQLIRTLRAHHIPITGIGTQMHISILTPDSGIDRMFQALAATGLQVRISELDIRINPHHQPSFRPTPELLQQQAAKAAYVIRAYFRYVPPAQRHDITFWNVGDRDSWIVRALHEQDAPALYDTAYHPKPMYDSVYQALQEAHKASAFRYKQLPVSSAYP</sequence>
<dbReference type="GO" id="GO:0045493">
    <property type="term" value="P:xylan catabolic process"/>
    <property type="evidence" value="ECO:0007669"/>
    <property type="project" value="UniProtKB-KW"/>
</dbReference>
<dbReference type="EC" id="3.2.1.8" evidence="10"/>
<dbReference type="InterPro" id="IPR044846">
    <property type="entry name" value="GH10"/>
</dbReference>
<evidence type="ECO:0000256" key="3">
    <source>
        <dbReference type="ARBA" id="ARBA00022651"/>
    </source>
</evidence>
<evidence type="ECO:0000256" key="4">
    <source>
        <dbReference type="ARBA" id="ARBA00022729"/>
    </source>
</evidence>
<keyword evidence="7 10" id="KW-0326">Glycosidase</keyword>
<evidence type="ECO:0000256" key="6">
    <source>
        <dbReference type="ARBA" id="ARBA00023277"/>
    </source>
</evidence>
<dbReference type="SUPFAM" id="SSF51445">
    <property type="entry name" value="(Trans)glycosidases"/>
    <property type="match status" value="1"/>
</dbReference>
<keyword evidence="6 10" id="KW-0119">Carbohydrate metabolism</keyword>
<protein>
    <recommendedName>
        <fullName evidence="10">Beta-xylanase</fullName>
        <ecNumber evidence="10">3.2.1.8</ecNumber>
    </recommendedName>
</protein>
<reference evidence="12 13" key="1">
    <citation type="submission" date="2017-11" db="EMBL/GenBank/DDBJ databases">
        <title>Genomic Encyclopedia of Archaeal and Bacterial Type Strains, Phase II (KMG-II): From Individual Species to Whole Genera.</title>
        <authorList>
            <person name="Goeker M."/>
        </authorList>
    </citation>
    <scope>NUCLEOTIDE SEQUENCE [LARGE SCALE GENOMIC DNA]</scope>
    <source>
        <strain evidence="12 13">DSM 27268</strain>
    </source>
</reference>
<dbReference type="InterPro" id="IPR001000">
    <property type="entry name" value="GH10_dom"/>
</dbReference>
<keyword evidence="8 10" id="KW-0624">Polysaccharide degradation</keyword>
<dbReference type="PANTHER" id="PTHR31490:SF88">
    <property type="entry name" value="BETA-XYLANASE"/>
    <property type="match status" value="1"/>
</dbReference>
<evidence type="ECO:0000256" key="7">
    <source>
        <dbReference type="ARBA" id="ARBA00023295"/>
    </source>
</evidence>
<evidence type="ECO:0000313" key="13">
    <source>
        <dbReference type="Proteomes" id="UP000230000"/>
    </source>
</evidence>
<organism evidence="12 13">
    <name type="scientific">Thermoflavifilum aggregans</name>
    <dbReference type="NCBI Taxonomy" id="454188"/>
    <lineage>
        <taxon>Bacteria</taxon>
        <taxon>Pseudomonadati</taxon>
        <taxon>Bacteroidota</taxon>
        <taxon>Chitinophagia</taxon>
        <taxon>Chitinophagales</taxon>
        <taxon>Chitinophagaceae</taxon>
        <taxon>Thermoflavifilum</taxon>
    </lineage>
</organism>
<feature type="domain" description="GH10" evidence="11">
    <location>
        <begin position="26"/>
        <end position="352"/>
    </location>
</feature>
<evidence type="ECO:0000256" key="10">
    <source>
        <dbReference type="RuleBase" id="RU361174"/>
    </source>
</evidence>
<comment type="catalytic activity">
    <reaction evidence="1 10">
        <text>Endohydrolysis of (1-&gt;4)-beta-D-xylosidic linkages in xylans.</text>
        <dbReference type="EC" id="3.2.1.8"/>
    </reaction>
</comment>
<dbReference type="PROSITE" id="PS51760">
    <property type="entry name" value="GH10_2"/>
    <property type="match status" value="1"/>
</dbReference>
<keyword evidence="3 12" id="KW-0858">Xylan degradation</keyword>
<evidence type="ECO:0000256" key="8">
    <source>
        <dbReference type="ARBA" id="ARBA00023326"/>
    </source>
</evidence>
<dbReference type="InterPro" id="IPR031158">
    <property type="entry name" value="GH10_AS"/>
</dbReference>
<evidence type="ECO:0000259" key="11">
    <source>
        <dbReference type="PROSITE" id="PS51760"/>
    </source>
</evidence>
<evidence type="ECO:0000256" key="5">
    <source>
        <dbReference type="ARBA" id="ARBA00022801"/>
    </source>
</evidence>
<dbReference type="Proteomes" id="UP000230000">
    <property type="component" value="Unassembled WGS sequence"/>
</dbReference>
<dbReference type="InterPro" id="IPR017853">
    <property type="entry name" value="GH"/>
</dbReference>
<evidence type="ECO:0000313" key="12">
    <source>
        <dbReference type="EMBL" id="PJJ75635.1"/>
    </source>
</evidence>